<accession>A0A4R6KND1</accession>
<dbReference type="RefSeq" id="WP_166665372.1">
    <property type="nucleotide sequence ID" value="NZ_SNWQ01000003.1"/>
</dbReference>
<dbReference type="InterPro" id="IPR010371">
    <property type="entry name" value="YBR137W-like"/>
</dbReference>
<proteinExistence type="predicted"/>
<name>A0A4R6KND1_9ACTN</name>
<dbReference type="SUPFAM" id="SSF143744">
    <property type="entry name" value="GlcG-like"/>
    <property type="match status" value="1"/>
</dbReference>
<sequence>MPDEPDFASFCHDDAWQLGAALVARCRAEKLAVTISIHLGAQRVFHAALPGTAADNDEWVMRKTRIVQRFDRSSQEVGTLAADDLMSFHTAFGLSAADYAPTGGGVPIRIHGTMVGVLAISGLTSADDHDLAVTALHLAAGTDAVS</sequence>
<dbReference type="PANTHER" id="PTHR28255">
    <property type="match status" value="1"/>
</dbReference>
<dbReference type="Gene3D" id="3.30.450.150">
    <property type="entry name" value="Haem-degrading domain"/>
    <property type="match status" value="1"/>
</dbReference>
<dbReference type="AlphaFoldDB" id="A0A4R6KND1"/>
<gene>
    <name evidence="1" type="ORF">EV643_103349</name>
</gene>
<dbReference type="PANTHER" id="PTHR28255:SF1">
    <property type="entry name" value="UPF0303 PROTEIN YBR137W"/>
    <property type="match status" value="1"/>
</dbReference>
<organism evidence="1 2">
    <name type="scientific">Kribbella caucasensis</name>
    <dbReference type="NCBI Taxonomy" id="2512215"/>
    <lineage>
        <taxon>Bacteria</taxon>
        <taxon>Bacillati</taxon>
        <taxon>Actinomycetota</taxon>
        <taxon>Actinomycetes</taxon>
        <taxon>Propionibacteriales</taxon>
        <taxon>Kribbellaceae</taxon>
        <taxon>Kribbella</taxon>
    </lineage>
</organism>
<dbReference type="PIRSF" id="PIRSF008757">
    <property type="entry name" value="UCP008757"/>
    <property type="match status" value="1"/>
</dbReference>
<protein>
    <submittedName>
        <fullName evidence="1">Uncharacterized protein (UPF0303 family)</fullName>
    </submittedName>
</protein>
<comment type="caution">
    <text evidence="1">The sequence shown here is derived from an EMBL/GenBank/DDBJ whole genome shotgun (WGS) entry which is preliminary data.</text>
</comment>
<reference evidence="1 2" key="1">
    <citation type="submission" date="2019-03" db="EMBL/GenBank/DDBJ databases">
        <title>Genomic Encyclopedia of Type Strains, Phase III (KMG-III): the genomes of soil and plant-associated and newly described type strains.</title>
        <authorList>
            <person name="Whitman W."/>
        </authorList>
    </citation>
    <scope>NUCLEOTIDE SEQUENCE [LARGE SCALE GENOMIC DNA]</scope>
    <source>
        <strain evidence="1 2">VKM Ac-2527</strain>
    </source>
</reference>
<evidence type="ECO:0000313" key="2">
    <source>
        <dbReference type="Proteomes" id="UP000295388"/>
    </source>
</evidence>
<dbReference type="InterPro" id="IPR038084">
    <property type="entry name" value="PduO/GlcC-like_sf"/>
</dbReference>
<dbReference type="Proteomes" id="UP000295388">
    <property type="component" value="Unassembled WGS sequence"/>
</dbReference>
<keyword evidence="2" id="KW-1185">Reference proteome</keyword>
<evidence type="ECO:0000313" key="1">
    <source>
        <dbReference type="EMBL" id="TDO51610.1"/>
    </source>
</evidence>
<dbReference type="EMBL" id="SNWQ01000003">
    <property type="protein sequence ID" value="TDO51610.1"/>
    <property type="molecule type" value="Genomic_DNA"/>
</dbReference>
<dbReference type="Pfam" id="PF03928">
    <property type="entry name" value="HbpS-like"/>
    <property type="match status" value="1"/>
</dbReference>
<dbReference type="InterPro" id="IPR005624">
    <property type="entry name" value="PduO/GlcC-like"/>
</dbReference>